<protein>
    <submittedName>
        <fullName evidence="1">Uncharacterized protein</fullName>
    </submittedName>
</protein>
<comment type="caution">
    <text evidence="1">The sequence shown here is derived from an EMBL/GenBank/DDBJ whole genome shotgun (WGS) entry which is preliminary data.</text>
</comment>
<accession>A0AC61DEV3</accession>
<reference evidence="1" key="1">
    <citation type="submission" date="2017-10" db="EMBL/GenBank/DDBJ databases">
        <title>Genome sequence of cellulolytic Lachnospiraceae bacterium XHS1971 isolated from hotspring sediment.</title>
        <authorList>
            <person name="Vasudevan G."/>
            <person name="Joshi A.J."/>
            <person name="Hivarkar S."/>
            <person name="Lanjekar V.B."/>
            <person name="Dhakephalkar P.K."/>
            <person name="Dagar S."/>
        </authorList>
    </citation>
    <scope>NUCLEOTIDE SEQUENCE</scope>
    <source>
        <strain evidence="1">XHS1971</strain>
    </source>
</reference>
<dbReference type="Proteomes" id="UP000224460">
    <property type="component" value="Unassembled WGS sequence"/>
</dbReference>
<sequence length="652" mass="73774">MSKGSRAHYNIGFFTTGVELEYSHMLIQTVMKVAVEYNVNLISFLGGSLNPDFTLDHSKYQYQYNVAFDYAHAENLDGIILVSGVLSSFLTPTEFSHFYSKYSPLPMVSLGTYIKSLPSVYTDNKEAFKTIVSHLIKSHNRKRIAFITGPSSNRDALDRYAGYIDALTENGLNFQPELIHIGDFTPQSAIDAVEVFLDKRHLDIDAIVCANDSMALAALNELERRQIKVPQQISLTGFDNISSSMYAVPSLTSIQQPYEAFAKEAFHILFDLIHTQPANNKLIPSQLVLRDSCGQHINSPEEELNALTNLHYFFNTRLKYAGKQMDRSQSNFSSIRQILLRMTSTIFDKKAQLEALIPDLISCGIHSCMVYLYPTEIPHHLNVKWQMPSTVYLYMGYVNKEPLTLNLDPIPVSPMQITTYGFAGRETPYAISVHPIFFSNEQLGVIVLELAPENYYLIETLTIEIGCAIKLSSIFASQKCIEKKLETLSQTNELTGLLNRRGFFNSAEEKYKLFKKQHLKGILFFADMDGLKMINDTYGHHEGDFAISSMANILRETFSSEDIISRMGGDEFTIFCINKDSSFIESVSAHIQNLCNNFNNSSHKPYELSISIGALPFTSDENATLESLLSRADKLLYSQKQIRKKRKLEKQE</sequence>
<keyword evidence="2" id="KW-1185">Reference proteome</keyword>
<proteinExistence type="predicted"/>
<name>A0AC61DEV3_9FIRM</name>
<organism evidence="1 2">
    <name type="scientific">Sporanaerobium hydrogeniformans</name>
    <dbReference type="NCBI Taxonomy" id="3072179"/>
    <lineage>
        <taxon>Bacteria</taxon>
        <taxon>Bacillati</taxon>
        <taxon>Bacillota</taxon>
        <taxon>Clostridia</taxon>
        <taxon>Lachnospirales</taxon>
        <taxon>Lachnospiraceae</taxon>
        <taxon>Sporanaerobium</taxon>
    </lineage>
</organism>
<gene>
    <name evidence="1" type="ORF">CS063_05945</name>
</gene>
<evidence type="ECO:0000313" key="2">
    <source>
        <dbReference type="Proteomes" id="UP000224460"/>
    </source>
</evidence>
<evidence type="ECO:0000313" key="1">
    <source>
        <dbReference type="EMBL" id="PHV71231.1"/>
    </source>
</evidence>
<dbReference type="EMBL" id="PEDL01000004">
    <property type="protein sequence ID" value="PHV71231.1"/>
    <property type="molecule type" value="Genomic_DNA"/>
</dbReference>